<keyword evidence="3" id="KW-1185">Reference proteome</keyword>
<sequence length="120" mass="13563">MPSRDDLHTIDGDVYVSPRHLAGTTAIGDHGFASLRDLGWNLQNDDLGNAYLNAPDRRVRLGYLPEGEDDGLWRTARLGRLLQRLLSDGVRHRLHHRARRGVRAGARRIPRGPRFQEQGP</sequence>
<feature type="compositionally biased region" description="Basic residues" evidence="1">
    <location>
        <begin position="97"/>
        <end position="111"/>
    </location>
</feature>
<proteinExistence type="predicted"/>
<name>A0A918QGS2_9ACTN</name>
<protein>
    <submittedName>
        <fullName evidence="2">Uncharacterized protein</fullName>
    </submittedName>
</protein>
<feature type="region of interest" description="Disordered" evidence="1">
    <location>
        <begin position="97"/>
        <end position="120"/>
    </location>
</feature>
<dbReference type="Proteomes" id="UP000622166">
    <property type="component" value="Unassembled WGS sequence"/>
</dbReference>
<gene>
    <name evidence="2" type="ORF">GCM10010365_76200</name>
</gene>
<reference evidence="2" key="1">
    <citation type="journal article" date="2014" name="Int. J. Syst. Evol. Microbiol.">
        <title>Complete genome sequence of Corynebacterium casei LMG S-19264T (=DSM 44701T), isolated from a smear-ripened cheese.</title>
        <authorList>
            <consortium name="US DOE Joint Genome Institute (JGI-PGF)"/>
            <person name="Walter F."/>
            <person name="Albersmeier A."/>
            <person name="Kalinowski J."/>
            <person name="Ruckert C."/>
        </authorList>
    </citation>
    <scope>NUCLEOTIDE SEQUENCE</scope>
    <source>
        <strain evidence="2">JCM 4815</strain>
    </source>
</reference>
<reference evidence="2" key="2">
    <citation type="submission" date="2020-09" db="EMBL/GenBank/DDBJ databases">
        <authorList>
            <person name="Sun Q."/>
            <person name="Ohkuma M."/>
        </authorList>
    </citation>
    <scope>NUCLEOTIDE SEQUENCE</scope>
    <source>
        <strain evidence="2">JCM 4815</strain>
    </source>
</reference>
<evidence type="ECO:0000313" key="2">
    <source>
        <dbReference type="EMBL" id="GGZ44619.1"/>
    </source>
</evidence>
<evidence type="ECO:0000256" key="1">
    <source>
        <dbReference type="SAM" id="MobiDB-lite"/>
    </source>
</evidence>
<evidence type="ECO:0000313" key="3">
    <source>
        <dbReference type="Proteomes" id="UP000622166"/>
    </source>
</evidence>
<comment type="caution">
    <text evidence="2">The sequence shown here is derived from an EMBL/GenBank/DDBJ whole genome shotgun (WGS) entry which is preliminary data.</text>
</comment>
<accession>A0A918QGS2</accession>
<dbReference type="EMBL" id="BMVW01000037">
    <property type="protein sequence ID" value="GGZ44619.1"/>
    <property type="molecule type" value="Genomic_DNA"/>
</dbReference>
<dbReference type="AlphaFoldDB" id="A0A918QGS2"/>
<organism evidence="2 3">
    <name type="scientific">Streptomyces poonensis</name>
    <dbReference type="NCBI Taxonomy" id="68255"/>
    <lineage>
        <taxon>Bacteria</taxon>
        <taxon>Bacillati</taxon>
        <taxon>Actinomycetota</taxon>
        <taxon>Actinomycetes</taxon>
        <taxon>Kitasatosporales</taxon>
        <taxon>Streptomycetaceae</taxon>
        <taxon>Streptomyces</taxon>
    </lineage>
</organism>